<comment type="caution">
    <text evidence="1">The sequence shown here is derived from an EMBL/GenBank/DDBJ whole genome shotgun (WGS) entry which is preliminary data.</text>
</comment>
<protein>
    <submittedName>
        <fullName evidence="1">Uncharacterized protein</fullName>
    </submittedName>
</protein>
<sequence length="698" mass="83164">MNNELFFRVFQNQVLRKHIFCVCKDDYLNDCLAYHKKPFDMFTYPILKICQERNLKLLEYRFQLFYDNTRLKLPSCYRFYSFHIDEDSLMALFSWPNFPLSLFKRIYKELSEHMNQIIEKKDIISSLSKGNNYEIYQYLLKKRLSPPIAYSPGIGESICELRSVDFLKLFFNDLKFKSSLPKHLCKMNSNNDADFLYYIKEQLLSDRNQQLLHNTILNALEIDNIALVEYFIPQSKLLNFKLWNDEKHPPQSHIPLFGIDFVADEKNQNNDYTQLIHQLIKALLNSKHLDLIQTMVLAFPLKVKQKIYSLNIVCKSLEIFKWLDNHNPFFNFNLVECMVWACKANDKPYVEFLVRKTKSAETFDSYPPLESNYEIIRYLIQQKASKNICFKETCLLDLEFIKYLDSQEPNFNVPLYSSRRVLIEAANRDDIEIVRYILETKGTVLSLGSLELNSEKVKVLNYLYQSSFLGLTDLSSLSLTSLIKDRWTLAGLDPSVKRFLQRFLFFLNKTDPEYDGNYDDYSFSKLPLHKILELVQFSSRSLYKKYQPQFLQIMKHLDFLFQNKFYQVERQNRDLIINNLDTQDYSLFDFILQRGVFDSGKISKKDLLPVFIQIIQISFSKKKYNILAYLYLSQCYEFHPYLDERCFSKNMTKYFEHYIPPQEEIKCKNKAKEYCSFLYFNTIKQVLESDKSIDVEIF</sequence>
<evidence type="ECO:0000313" key="1">
    <source>
        <dbReference type="EMBL" id="KAF2070271.1"/>
    </source>
</evidence>
<dbReference type="SUPFAM" id="SSF48403">
    <property type="entry name" value="Ankyrin repeat"/>
    <property type="match status" value="1"/>
</dbReference>
<reference evidence="1" key="1">
    <citation type="submission" date="2020-01" db="EMBL/GenBank/DDBJ databases">
        <title>Development of genomics and gene disruption for Polysphondylium violaceum indicates a role for the polyketide synthase stlB in stalk morphogenesis.</title>
        <authorList>
            <person name="Narita B."/>
            <person name="Kawabe Y."/>
            <person name="Kin K."/>
            <person name="Saito T."/>
            <person name="Gibbs R."/>
            <person name="Kuspa A."/>
            <person name="Muzny D."/>
            <person name="Queller D."/>
            <person name="Richards S."/>
            <person name="Strassman J."/>
            <person name="Sucgang R."/>
            <person name="Worley K."/>
            <person name="Schaap P."/>
        </authorList>
    </citation>
    <scope>NUCLEOTIDE SEQUENCE</scope>
    <source>
        <strain evidence="1">QSvi11</strain>
    </source>
</reference>
<keyword evidence="2" id="KW-1185">Reference proteome</keyword>
<gene>
    <name evidence="1" type="ORF">CYY_008418</name>
</gene>
<dbReference type="InterPro" id="IPR036770">
    <property type="entry name" value="Ankyrin_rpt-contain_sf"/>
</dbReference>
<evidence type="ECO:0000313" key="2">
    <source>
        <dbReference type="Proteomes" id="UP000695562"/>
    </source>
</evidence>
<dbReference type="EMBL" id="AJWJ01000516">
    <property type="protein sequence ID" value="KAF2070271.1"/>
    <property type="molecule type" value="Genomic_DNA"/>
</dbReference>
<dbReference type="Proteomes" id="UP000695562">
    <property type="component" value="Unassembled WGS sequence"/>
</dbReference>
<accession>A0A8J4PV95</accession>
<proteinExistence type="predicted"/>
<name>A0A8J4PV95_9MYCE</name>
<dbReference type="AlphaFoldDB" id="A0A8J4PV95"/>
<organism evidence="1 2">
    <name type="scientific">Polysphondylium violaceum</name>
    <dbReference type="NCBI Taxonomy" id="133409"/>
    <lineage>
        <taxon>Eukaryota</taxon>
        <taxon>Amoebozoa</taxon>
        <taxon>Evosea</taxon>
        <taxon>Eumycetozoa</taxon>
        <taxon>Dictyostelia</taxon>
        <taxon>Dictyosteliales</taxon>
        <taxon>Dictyosteliaceae</taxon>
        <taxon>Polysphondylium</taxon>
    </lineage>
</organism>